<dbReference type="AlphaFoldDB" id="A0A0A9DIZ5"/>
<reference evidence="2" key="2">
    <citation type="journal article" date="2015" name="Data Brief">
        <title>Shoot transcriptome of the giant reed, Arundo donax.</title>
        <authorList>
            <person name="Barrero R.A."/>
            <person name="Guerrero F.D."/>
            <person name="Moolhuijzen P."/>
            <person name="Goolsby J.A."/>
            <person name="Tidwell J."/>
            <person name="Bellgard S.E."/>
            <person name="Bellgard M.I."/>
        </authorList>
    </citation>
    <scope>NUCLEOTIDE SEQUENCE</scope>
    <source>
        <tissue evidence="2">Shoot tissue taken approximately 20 cm above the soil surface</tissue>
    </source>
</reference>
<reference evidence="2" key="1">
    <citation type="submission" date="2014-09" db="EMBL/GenBank/DDBJ databases">
        <authorList>
            <person name="Magalhaes I.L.F."/>
            <person name="Oliveira U."/>
            <person name="Santos F.R."/>
            <person name="Vidigal T.H.D.A."/>
            <person name="Brescovit A.D."/>
            <person name="Santos A.J."/>
        </authorList>
    </citation>
    <scope>NUCLEOTIDE SEQUENCE</scope>
    <source>
        <tissue evidence="2">Shoot tissue taken approximately 20 cm above the soil surface</tissue>
    </source>
</reference>
<evidence type="ECO:0000313" key="2">
    <source>
        <dbReference type="EMBL" id="JAD88559.1"/>
    </source>
</evidence>
<evidence type="ECO:0000259" key="1">
    <source>
        <dbReference type="Pfam" id="PF23559"/>
    </source>
</evidence>
<proteinExistence type="predicted"/>
<feature type="domain" description="Disease resistance protein winged helix" evidence="1">
    <location>
        <begin position="1"/>
        <end position="42"/>
    </location>
</feature>
<protein>
    <submittedName>
        <fullName evidence="2">Cc-nbs-lrr resistance protein</fullName>
    </submittedName>
</protein>
<dbReference type="Gene3D" id="1.10.10.10">
    <property type="entry name" value="Winged helix-like DNA-binding domain superfamily/Winged helix DNA-binding domain"/>
    <property type="match status" value="1"/>
</dbReference>
<dbReference type="EMBL" id="GBRH01209336">
    <property type="protein sequence ID" value="JAD88559.1"/>
    <property type="molecule type" value="Transcribed_RNA"/>
</dbReference>
<organism evidence="2">
    <name type="scientific">Arundo donax</name>
    <name type="common">Giant reed</name>
    <name type="synonym">Donax arundinaceus</name>
    <dbReference type="NCBI Taxonomy" id="35708"/>
    <lineage>
        <taxon>Eukaryota</taxon>
        <taxon>Viridiplantae</taxon>
        <taxon>Streptophyta</taxon>
        <taxon>Embryophyta</taxon>
        <taxon>Tracheophyta</taxon>
        <taxon>Spermatophyta</taxon>
        <taxon>Magnoliopsida</taxon>
        <taxon>Liliopsida</taxon>
        <taxon>Poales</taxon>
        <taxon>Poaceae</taxon>
        <taxon>PACMAD clade</taxon>
        <taxon>Arundinoideae</taxon>
        <taxon>Arundineae</taxon>
        <taxon>Arundo</taxon>
    </lineage>
</organism>
<dbReference type="Pfam" id="PF23559">
    <property type="entry name" value="WHD_DRP"/>
    <property type="match status" value="1"/>
</dbReference>
<dbReference type="InterPro" id="IPR036388">
    <property type="entry name" value="WH-like_DNA-bd_sf"/>
</dbReference>
<accession>A0A0A9DIZ5</accession>
<dbReference type="InterPro" id="IPR058922">
    <property type="entry name" value="WHD_DRP"/>
</dbReference>
<sequence length="84" mass="10003">MEDVADDYLNQLVQRSLLQVVVKNEFGRPKQCQIHDLIRELILNRTAQEGLFVFSKCITTFESYRNFRHLILDRCRSDNFQLRG</sequence>
<name>A0A0A9DIZ5_ARUDO</name>